<protein>
    <submittedName>
        <fullName evidence="2">Cell wall protein</fullName>
    </submittedName>
</protein>
<evidence type="ECO:0000256" key="1">
    <source>
        <dbReference type="SAM" id="MobiDB-lite"/>
    </source>
</evidence>
<proteinExistence type="predicted"/>
<comment type="caution">
    <text evidence="2">The sequence shown here is derived from an EMBL/GenBank/DDBJ whole genome shotgun (WGS) entry which is preliminary data.</text>
</comment>
<feature type="region of interest" description="Disordered" evidence="1">
    <location>
        <begin position="1"/>
        <end position="52"/>
    </location>
</feature>
<feature type="compositionally biased region" description="Low complexity" evidence="1">
    <location>
        <begin position="31"/>
        <end position="49"/>
    </location>
</feature>
<feature type="non-terminal residue" evidence="2">
    <location>
        <position position="208"/>
    </location>
</feature>
<dbReference type="AlphaFoldDB" id="A0A4R4NXG7"/>
<accession>A0A4R4NXG7</accession>
<feature type="non-terminal residue" evidence="2">
    <location>
        <position position="1"/>
    </location>
</feature>
<dbReference type="NCBIfam" id="TIGR03769">
    <property type="entry name" value="P_ac_wall_RPT"/>
    <property type="match status" value="1"/>
</dbReference>
<name>A0A4R4NXG7_9ACTN</name>
<dbReference type="InterPro" id="IPR022435">
    <property type="entry name" value="Surface-anchored_actinobac"/>
</dbReference>
<evidence type="ECO:0000313" key="3">
    <source>
        <dbReference type="Proteomes" id="UP000295075"/>
    </source>
</evidence>
<reference evidence="2 3" key="1">
    <citation type="submission" date="2019-03" db="EMBL/GenBank/DDBJ databases">
        <title>Draft genome sequences of novel Actinobacteria.</title>
        <authorList>
            <person name="Sahin N."/>
            <person name="Ay H."/>
            <person name="Saygin H."/>
        </authorList>
    </citation>
    <scope>NUCLEOTIDE SEQUENCE [LARGE SCALE GENOMIC DNA]</scope>
    <source>
        <strain evidence="2 3">JCM 30547</strain>
    </source>
</reference>
<keyword evidence="3" id="KW-1185">Reference proteome</keyword>
<dbReference type="Proteomes" id="UP000295075">
    <property type="component" value="Unassembled WGS sequence"/>
</dbReference>
<evidence type="ECO:0000313" key="2">
    <source>
        <dbReference type="EMBL" id="TDC12817.1"/>
    </source>
</evidence>
<dbReference type="EMBL" id="SMKA01000578">
    <property type="protein sequence ID" value="TDC12817.1"/>
    <property type="molecule type" value="Genomic_DNA"/>
</dbReference>
<feature type="compositionally biased region" description="Low complexity" evidence="1">
    <location>
        <begin position="1"/>
        <end position="23"/>
    </location>
</feature>
<sequence>APPTSPAGAPTTTPVSSTPKPCITTPPPTTATPTTTTPSSTQPATTRTTLSNGHADYAVRLVAGALQSRIKDGTKSGTPVWRDPDDVTIQLTSAAGTTSPGGAFGFLGPKGTPVWQIPQTQKEGVIWLGWNTEELKAGQVPGNAVTWRLDKVTGPGRVSVFEFNSFGQPQIIFNSADGLPDTYNIPIGTHAHGNWSFTKPGTYNLTFT</sequence>
<dbReference type="NCBIfam" id="NF038134">
    <property type="entry name" value="choice_anch_M"/>
    <property type="match status" value="1"/>
</dbReference>
<gene>
    <name evidence="2" type="ORF">E1261_44985</name>
</gene>
<organism evidence="2 3">
    <name type="scientific">Kribbella albertanoniae</name>
    <dbReference type="NCBI Taxonomy" id="1266829"/>
    <lineage>
        <taxon>Bacteria</taxon>
        <taxon>Bacillati</taxon>
        <taxon>Actinomycetota</taxon>
        <taxon>Actinomycetes</taxon>
        <taxon>Propionibacteriales</taxon>
        <taxon>Kribbellaceae</taxon>
        <taxon>Kribbella</taxon>
    </lineage>
</organism>